<dbReference type="AlphaFoldDB" id="A0A8X6VHF2"/>
<reference evidence="1" key="1">
    <citation type="submission" date="2020-08" db="EMBL/GenBank/DDBJ databases">
        <title>Multicomponent nature underlies the extraordinary mechanical properties of spider dragline silk.</title>
        <authorList>
            <person name="Kono N."/>
            <person name="Nakamura H."/>
            <person name="Mori M."/>
            <person name="Yoshida Y."/>
            <person name="Ohtoshi R."/>
            <person name="Malay A.D."/>
            <person name="Moran D.A.P."/>
            <person name="Tomita M."/>
            <person name="Numata K."/>
            <person name="Arakawa K."/>
        </authorList>
    </citation>
    <scope>NUCLEOTIDE SEQUENCE</scope>
</reference>
<comment type="caution">
    <text evidence="1">The sequence shown here is derived from an EMBL/GenBank/DDBJ whole genome shotgun (WGS) entry which is preliminary data.</text>
</comment>
<protein>
    <submittedName>
        <fullName evidence="1">Uncharacterized protein</fullName>
    </submittedName>
</protein>
<organism evidence="1 2">
    <name type="scientific">Trichonephila clavipes</name>
    <name type="common">Golden silk orbweaver</name>
    <name type="synonym">Nephila clavipes</name>
    <dbReference type="NCBI Taxonomy" id="2585209"/>
    <lineage>
        <taxon>Eukaryota</taxon>
        <taxon>Metazoa</taxon>
        <taxon>Ecdysozoa</taxon>
        <taxon>Arthropoda</taxon>
        <taxon>Chelicerata</taxon>
        <taxon>Arachnida</taxon>
        <taxon>Araneae</taxon>
        <taxon>Araneomorphae</taxon>
        <taxon>Entelegynae</taxon>
        <taxon>Araneoidea</taxon>
        <taxon>Nephilidae</taxon>
        <taxon>Trichonephila</taxon>
    </lineage>
</organism>
<accession>A0A8X6VHF2</accession>
<proteinExistence type="predicted"/>
<evidence type="ECO:0000313" key="2">
    <source>
        <dbReference type="Proteomes" id="UP000887159"/>
    </source>
</evidence>
<dbReference type="EMBL" id="BMAU01021257">
    <property type="protein sequence ID" value="GFY06140.1"/>
    <property type="molecule type" value="Genomic_DNA"/>
</dbReference>
<evidence type="ECO:0000313" key="1">
    <source>
        <dbReference type="EMBL" id="GFY06140.1"/>
    </source>
</evidence>
<keyword evidence="2" id="KW-1185">Reference proteome</keyword>
<dbReference type="Proteomes" id="UP000887159">
    <property type="component" value="Unassembled WGS sequence"/>
</dbReference>
<gene>
    <name evidence="1" type="ORF">TNCV_3108191</name>
</gene>
<sequence length="89" mass="10253">MPDIKMYGYCLFEKGKKTEHAEIDKRWFICSQDNKRTAATTALTANMKAIDKELRTFEPRSSDDHETVAGTSLQTVTWHQQEDFDPGQI</sequence>
<name>A0A8X6VHF2_TRICX</name>